<comment type="caution">
    <text evidence="1">The sequence shown here is derived from an EMBL/GenBank/DDBJ whole genome shotgun (WGS) entry which is preliminary data.</text>
</comment>
<dbReference type="EMBL" id="BGZK01000706">
    <property type="protein sequence ID" value="GBP56993.1"/>
    <property type="molecule type" value="Genomic_DNA"/>
</dbReference>
<organism evidence="1 2">
    <name type="scientific">Eumeta variegata</name>
    <name type="common">Bagworm moth</name>
    <name type="synonym">Eumeta japonica</name>
    <dbReference type="NCBI Taxonomy" id="151549"/>
    <lineage>
        <taxon>Eukaryota</taxon>
        <taxon>Metazoa</taxon>
        <taxon>Ecdysozoa</taxon>
        <taxon>Arthropoda</taxon>
        <taxon>Hexapoda</taxon>
        <taxon>Insecta</taxon>
        <taxon>Pterygota</taxon>
        <taxon>Neoptera</taxon>
        <taxon>Endopterygota</taxon>
        <taxon>Lepidoptera</taxon>
        <taxon>Glossata</taxon>
        <taxon>Ditrysia</taxon>
        <taxon>Tineoidea</taxon>
        <taxon>Psychidae</taxon>
        <taxon>Oiketicinae</taxon>
        <taxon>Eumeta</taxon>
    </lineage>
</organism>
<gene>
    <name evidence="1" type="ORF">EVAR_88622_1</name>
</gene>
<evidence type="ECO:0000313" key="2">
    <source>
        <dbReference type="Proteomes" id="UP000299102"/>
    </source>
</evidence>
<name>A0A4C1X1F5_EUMVA</name>
<evidence type="ECO:0000313" key="1">
    <source>
        <dbReference type="EMBL" id="GBP56993.1"/>
    </source>
</evidence>
<accession>A0A4C1X1F5</accession>
<reference evidence="1 2" key="1">
    <citation type="journal article" date="2019" name="Commun. Biol.">
        <title>The bagworm genome reveals a unique fibroin gene that provides high tensile strength.</title>
        <authorList>
            <person name="Kono N."/>
            <person name="Nakamura H."/>
            <person name="Ohtoshi R."/>
            <person name="Tomita M."/>
            <person name="Numata K."/>
            <person name="Arakawa K."/>
        </authorList>
    </citation>
    <scope>NUCLEOTIDE SEQUENCE [LARGE SCALE GENOMIC DNA]</scope>
</reference>
<protein>
    <submittedName>
        <fullName evidence="1">Uncharacterized protein</fullName>
    </submittedName>
</protein>
<proteinExistence type="predicted"/>
<dbReference type="Proteomes" id="UP000299102">
    <property type="component" value="Unassembled WGS sequence"/>
</dbReference>
<sequence>MLIYRKKISVASSGEDETCHKQKTDVHRRCSLGRQLTVLMFVLLRTIWRTDIKFLLTSIGHLVALTFIEIETFCRLSRPPGRLERPLVSPCPRIWAASMISPPFIHRSPGV</sequence>
<keyword evidence="2" id="KW-1185">Reference proteome</keyword>
<dbReference type="AlphaFoldDB" id="A0A4C1X1F5"/>